<evidence type="ECO:0000313" key="2">
    <source>
        <dbReference type="EMBL" id="MBW0497045.1"/>
    </source>
</evidence>
<comment type="caution">
    <text evidence="2">The sequence shown here is derived from an EMBL/GenBank/DDBJ whole genome shotgun (WGS) entry which is preliminary data.</text>
</comment>
<organism evidence="2 3">
    <name type="scientific">Austropuccinia psidii MF-1</name>
    <dbReference type="NCBI Taxonomy" id="1389203"/>
    <lineage>
        <taxon>Eukaryota</taxon>
        <taxon>Fungi</taxon>
        <taxon>Dikarya</taxon>
        <taxon>Basidiomycota</taxon>
        <taxon>Pucciniomycotina</taxon>
        <taxon>Pucciniomycetes</taxon>
        <taxon>Pucciniales</taxon>
        <taxon>Sphaerophragmiaceae</taxon>
        <taxon>Austropuccinia</taxon>
    </lineage>
</organism>
<gene>
    <name evidence="2" type="ORF">O181_036760</name>
</gene>
<dbReference type="AlphaFoldDB" id="A0A9Q3D9J7"/>
<dbReference type="Proteomes" id="UP000765509">
    <property type="component" value="Unassembled WGS sequence"/>
</dbReference>
<reference evidence="2" key="1">
    <citation type="submission" date="2021-03" db="EMBL/GenBank/DDBJ databases">
        <title>Draft genome sequence of rust myrtle Austropuccinia psidii MF-1, a brazilian biotype.</title>
        <authorList>
            <person name="Quecine M.C."/>
            <person name="Pachon D.M.R."/>
            <person name="Bonatelli M.L."/>
            <person name="Correr F.H."/>
            <person name="Franceschini L.M."/>
            <person name="Leite T.F."/>
            <person name="Margarido G.R.A."/>
            <person name="Almeida C.A."/>
            <person name="Ferrarezi J.A."/>
            <person name="Labate C.A."/>
        </authorList>
    </citation>
    <scope>NUCLEOTIDE SEQUENCE</scope>
    <source>
        <strain evidence="2">MF-1</strain>
    </source>
</reference>
<evidence type="ECO:0000256" key="1">
    <source>
        <dbReference type="SAM" id="MobiDB-lite"/>
    </source>
</evidence>
<protein>
    <submittedName>
        <fullName evidence="2">Uncharacterized protein</fullName>
    </submittedName>
</protein>
<name>A0A9Q3D9J7_9BASI</name>
<feature type="region of interest" description="Disordered" evidence="1">
    <location>
        <begin position="162"/>
        <end position="195"/>
    </location>
</feature>
<accession>A0A9Q3D9J7</accession>
<keyword evidence="3" id="KW-1185">Reference proteome</keyword>
<evidence type="ECO:0000313" key="3">
    <source>
        <dbReference type="Proteomes" id="UP000765509"/>
    </source>
</evidence>
<dbReference type="EMBL" id="AVOT02013968">
    <property type="protein sequence ID" value="MBW0497045.1"/>
    <property type="molecule type" value="Genomic_DNA"/>
</dbReference>
<proteinExistence type="predicted"/>
<sequence>MLADKHTRNVHSLSAPSNHAATGVLTQDALARTPLWSTMMKPYPSADGNRDPKQAKGNYSRLLALSPQVSICPPPLLGHHPMVTSLLDRREVIIRPMKDGDGERTFKLEPIVTMSCQRWDSNAKNKTHQIPPDKTLPFPVCLARKPRGNPLQAQVAPNGWRNYSAPPIPGLSPSSQPPEDVRTREPEPEVAPTQSTGEPFVLFSFSTPISFSSPFLWPSPARPTTPCLIIIIGNTPVGSPLPLPLLLPQLPHLPILFPPPVQSPSHSHNDARQEFTDFDDSLSHRPRIDQPNFVGALPLAPHDSFCGYNSLK</sequence>